<protein>
    <recommendedName>
        <fullName evidence="1">DUF8198 domain-containing protein</fullName>
    </recommendedName>
</protein>
<dbReference type="EMBL" id="JARRAF010000051">
    <property type="protein sequence ID" value="MDK2126779.1"/>
    <property type="molecule type" value="Genomic_DNA"/>
</dbReference>
<organism evidence="2 3">
    <name type="scientific">Parachitinimonas caeni</name>
    <dbReference type="NCBI Taxonomy" id="3031301"/>
    <lineage>
        <taxon>Bacteria</taxon>
        <taxon>Pseudomonadati</taxon>
        <taxon>Pseudomonadota</taxon>
        <taxon>Betaproteobacteria</taxon>
        <taxon>Neisseriales</taxon>
        <taxon>Chitinibacteraceae</taxon>
        <taxon>Parachitinimonas</taxon>
    </lineage>
</organism>
<sequence length="224" mass="25644">MSDSMTHQQYLLAKWQADRLARTYADLNADARYQPATQFFLSDLYGPYDFSQRDKDGERVLGVMHRFLPDGALQPIQMAIELNHLTHELDAAMVKTLFDVLKVGEEISEADYAKAYRLCDNQAKRHQQIETVFELGCKLDRVVRKPFVQMALKLAHRPARAAGLGELQDFIERGFSAFLHMSGADFFLNTIRQRELQILERIYTDHPAPFALDELLLPAPDESA</sequence>
<reference evidence="2" key="1">
    <citation type="submission" date="2023-03" db="EMBL/GenBank/DDBJ databases">
        <title>Chitinimonas shenzhenensis gen. nov., sp. nov., a novel member of family Burkholderiaceae isolated from activated sludge collected in Shen Zhen, China.</title>
        <authorList>
            <person name="Wang X."/>
        </authorList>
    </citation>
    <scope>NUCLEOTIDE SEQUENCE</scope>
    <source>
        <strain evidence="2">DQS-5</strain>
    </source>
</reference>
<evidence type="ECO:0000313" key="2">
    <source>
        <dbReference type="EMBL" id="MDK2126779.1"/>
    </source>
</evidence>
<dbReference type="Proteomes" id="UP001172778">
    <property type="component" value="Unassembled WGS sequence"/>
</dbReference>
<feature type="domain" description="DUF8198" evidence="1">
    <location>
        <begin position="9"/>
        <end position="209"/>
    </location>
</feature>
<name>A0ABT7E3G3_9NEIS</name>
<gene>
    <name evidence="2" type="ORF">PZA18_22285</name>
</gene>
<dbReference type="InterPro" id="IPR058063">
    <property type="entry name" value="FFLEE_fam"/>
</dbReference>
<comment type="caution">
    <text evidence="2">The sequence shown here is derived from an EMBL/GenBank/DDBJ whole genome shotgun (WGS) entry which is preliminary data.</text>
</comment>
<proteinExistence type="predicted"/>
<dbReference type="RefSeq" id="WP_284103101.1">
    <property type="nucleotide sequence ID" value="NZ_JARRAF010000051.1"/>
</dbReference>
<accession>A0ABT7E3G3</accession>
<dbReference type="Pfam" id="PF26621">
    <property type="entry name" value="DUF8198"/>
    <property type="match status" value="1"/>
</dbReference>
<evidence type="ECO:0000259" key="1">
    <source>
        <dbReference type="Pfam" id="PF26621"/>
    </source>
</evidence>
<evidence type="ECO:0000313" key="3">
    <source>
        <dbReference type="Proteomes" id="UP001172778"/>
    </source>
</evidence>
<dbReference type="NCBIfam" id="NF047641">
    <property type="entry name" value="FFLEE_fam"/>
    <property type="match status" value="1"/>
</dbReference>
<dbReference type="InterPro" id="IPR058511">
    <property type="entry name" value="DUF8198"/>
</dbReference>
<keyword evidence="3" id="KW-1185">Reference proteome</keyword>